<dbReference type="AlphaFoldDB" id="A0A7C3NDY3"/>
<dbReference type="PRINTS" id="PR01374">
    <property type="entry name" value="TONBPROTEIN"/>
</dbReference>
<gene>
    <name evidence="12" type="ORF">ENS15_04545</name>
</gene>
<dbReference type="EMBL" id="DSTT01000005">
    <property type="protein sequence ID" value="HFK23902.1"/>
    <property type="molecule type" value="Genomic_DNA"/>
</dbReference>
<keyword evidence="9 10" id="KW-0472">Membrane</keyword>
<evidence type="ECO:0000313" key="12">
    <source>
        <dbReference type="EMBL" id="HFK23902.1"/>
    </source>
</evidence>
<dbReference type="PROSITE" id="PS52015">
    <property type="entry name" value="TONB_CTD"/>
    <property type="match status" value="1"/>
</dbReference>
<comment type="caution">
    <text evidence="12">The sequence shown here is derived from an EMBL/GenBank/DDBJ whole genome shotgun (WGS) entry which is preliminary data.</text>
</comment>
<keyword evidence="5" id="KW-0997">Cell inner membrane</keyword>
<dbReference type="GO" id="GO:0015031">
    <property type="term" value="P:protein transport"/>
    <property type="evidence" value="ECO:0007669"/>
    <property type="project" value="UniProtKB-KW"/>
</dbReference>
<dbReference type="PANTHER" id="PTHR33446:SF2">
    <property type="entry name" value="PROTEIN TONB"/>
    <property type="match status" value="1"/>
</dbReference>
<keyword evidence="7" id="KW-0653">Protein transport</keyword>
<comment type="subcellular location">
    <subcellularLocation>
        <location evidence="1">Cell inner membrane</location>
        <topology evidence="1">Single-pass membrane protein</topology>
        <orientation evidence="1">Periplasmic side</orientation>
    </subcellularLocation>
</comment>
<dbReference type="InterPro" id="IPR051045">
    <property type="entry name" value="TonB-dependent_transducer"/>
</dbReference>
<evidence type="ECO:0000256" key="1">
    <source>
        <dbReference type="ARBA" id="ARBA00004383"/>
    </source>
</evidence>
<reference evidence="12" key="1">
    <citation type="journal article" date="2020" name="mSystems">
        <title>Genome- and Community-Level Interaction Insights into Carbon Utilization and Element Cycling Functions of Hydrothermarchaeota in Hydrothermal Sediment.</title>
        <authorList>
            <person name="Zhou Z."/>
            <person name="Liu Y."/>
            <person name="Xu W."/>
            <person name="Pan J."/>
            <person name="Luo Z.H."/>
            <person name="Li M."/>
        </authorList>
    </citation>
    <scope>NUCLEOTIDE SEQUENCE [LARGE SCALE GENOMIC DNA]</scope>
    <source>
        <strain evidence="12">SpSt-464</strain>
    </source>
</reference>
<keyword evidence="6 10" id="KW-0812">Transmembrane</keyword>
<dbReference type="NCBIfam" id="TIGR01352">
    <property type="entry name" value="tonB_Cterm"/>
    <property type="match status" value="1"/>
</dbReference>
<protein>
    <submittedName>
        <fullName evidence="12">Energy transducer TonB</fullName>
    </submittedName>
</protein>
<evidence type="ECO:0000256" key="9">
    <source>
        <dbReference type="ARBA" id="ARBA00023136"/>
    </source>
</evidence>
<keyword evidence="4" id="KW-1003">Cell membrane</keyword>
<dbReference type="InterPro" id="IPR003538">
    <property type="entry name" value="TonB"/>
</dbReference>
<dbReference type="GO" id="GO:0055085">
    <property type="term" value="P:transmembrane transport"/>
    <property type="evidence" value="ECO:0007669"/>
    <property type="project" value="InterPro"/>
</dbReference>
<sequence length="205" mass="23810">MEKFIKNDLKEKYPTFVKSSLLTTLILFIILFLFAPKLKTNPYKMKEKKDVVVMEKLPDQIQKINEPQEIAKPQLPKKIVETTKESEVTKNIDIQTSFETEDLNIEKYEGEIFRIYEQAPQLVQRIDPEYPQMARQLGIEGTVFLELVVEKDGTVSQVKVLKSAHPLLDEAAVKAAYQLKWTPAMTRDLPVRCYVTYPITFRLTK</sequence>
<evidence type="ECO:0000259" key="11">
    <source>
        <dbReference type="PROSITE" id="PS52015"/>
    </source>
</evidence>
<keyword evidence="8 10" id="KW-1133">Transmembrane helix</keyword>
<dbReference type="GO" id="GO:0015891">
    <property type="term" value="P:siderophore transport"/>
    <property type="evidence" value="ECO:0007669"/>
    <property type="project" value="InterPro"/>
</dbReference>
<dbReference type="GO" id="GO:0030288">
    <property type="term" value="C:outer membrane-bounded periplasmic space"/>
    <property type="evidence" value="ECO:0007669"/>
    <property type="project" value="InterPro"/>
</dbReference>
<evidence type="ECO:0000256" key="6">
    <source>
        <dbReference type="ARBA" id="ARBA00022692"/>
    </source>
</evidence>
<organism evidence="12">
    <name type="scientific">candidate division WOR-3 bacterium</name>
    <dbReference type="NCBI Taxonomy" id="2052148"/>
    <lineage>
        <taxon>Bacteria</taxon>
        <taxon>Bacteria division WOR-3</taxon>
    </lineage>
</organism>
<dbReference type="Pfam" id="PF03544">
    <property type="entry name" value="TonB_C"/>
    <property type="match status" value="1"/>
</dbReference>
<evidence type="ECO:0000256" key="10">
    <source>
        <dbReference type="SAM" id="Phobius"/>
    </source>
</evidence>
<dbReference type="PANTHER" id="PTHR33446">
    <property type="entry name" value="PROTEIN TONB-RELATED"/>
    <property type="match status" value="1"/>
</dbReference>
<dbReference type="InterPro" id="IPR006260">
    <property type="entry name" value="TonB/TolA_C"/>
</dbReference>
<evidence type="ECO:0000256" key="7">
    <source>
        <dbReference type="ARBA" id="ARBA00022927"/>
    </source>
</evidence>
<evidence type="ECO:0000256" key="4">
    <source>
        <dbReference type="ARBA" id="ARBA00022475"/>
    </source>
</evidence>
<feature type="transmembrane region" description="Helical" evidence="10">
    <location>
        <begin position="20"/>
        <end position="38"/>
    </location>
</feature>
<comment type="similarity">
    <text evidence="2">Belongs to the TonB family.</text>
</comment>
<proteinExistence type="inferred from homology"/>
<dbReference type="GO" id="GO:0098797">
    <property type="term" value="C:plasma membrane protein complex"/>
    <property type="evidence" value="ECO:0007669"/>
    <property type="project" value="TreeGrafter"/>
</dbReference>
<keyword evidence="3" id="KW-0813">Transport</keyword>
<evidence type="ECO:0000256" key="3">
    <source>
        <dbReference type="ARBA" id="ARBA00022448"/>
    </source>
</evidence>
<accession>A0A7C3NDY3</accession>
<feature type="domain" description="TonB C-terminal" evidence="11">
    <location>
        <begin position="115"/>
        <end position="205"/>
    </location>
</feature>
<name>A0A7C3NDY3_UNCW3</name>
<evidence type="ECO:0000256" key="2">
    <source>
        <dbReference type="ARBA" id="ARBA00006555"/>
    </source>
</evidence>
<dbReference type="GO" id="GO:0031992">
    <property type="term" value="F:energy transducer activity"/>
    <property type="evidence" value="ECO:0007669"/>
    <property type="project" value="InterPro"/>
</dbReference>
<dbReference type="InterPro" id="IPR037682">
    <property type="entry name" value="TonB_C"/>
</dbReference>
<dbReference type="Gene3D" id="3.30.1150.10">
    <property type="match status" value="1"/>
</dbReference>
<evidence type="ECO:0000256" key="5">
    <source>
        <dbReference type="ARBA" id="ARBA00022519"/>
    </source>
</evidence>
<dbReference type="SUPFAM" id="SSF74653">
    <property type="entry name" value="TolA/TonB C-terminal domain"/>
    <property type="match status" value="1"/>
</dbReference>
<evidence type="ECO:0000256" key="8">
    <source>
        <dbReference type="ARBA" id="ARBA00022989"/>
    </source>
</evidence>